<dbReference type="Pfam" id="PF01103">
    <property type="entry name" value="Omp85"/>
    <property type="match status" value="1"/>
</dbReference>
<feature type="domain" description="Bacterial surface antigen (D15)" evidence="7">
    <location>
        <begin position="902"/>
        <end position="1179"/>
    </location>
</feature>
<keyword evidence="3" id="KW-0378">Hydrolase</keyword>
<dbReference type="InterPro" id="IPR051558">
    <property type="entry name" value="Metallophosphoesterase_PAP"/>
</dbReference>
<dbReference type="OrthoDB" id="333971at2"/>
<gene>
    <name evidence="8" type="ORF">SAMN04515674_114110</name>
</gene>
<organism evidence="8 9">
    <name type="scientific">Pseudarcicella hirudinis</name>
    <dbReference type="NCBI Taxonomy" id="1079859"/>
    <lineage>
        <taxon>Bacteria</taxon>
        <taxon>Pseudomonadati</taxon>
        <taxon>Bacteroidota</taxon>
        <taxon>Cytophagia</taxon>
        <taxon>Cytophagales</taxon>
        <taxon>Flectobacillaceae</taxon>
        <taxon>Pseudarcicella</taxon>
    </lineage>
</organism>
<evidence type="ECO:0000259" key="6">
    <source>
        <dbReference type="Pfam" id="PF00149"/>
    </source>
</evidence>
<dbReference type="InterPro" id="IPR000184">
    <property type="entry name" value="Bac_surfAg_D15"/>
</dbReference>
<evidence type="ECO:0000256" key="4">
    <source>
        <dbReference type="ARBA" id="ARBA00023136"/>
    </source>
</evidence>
<evidence type="ECO:0000313" key="8">
    <source>
        <dbReference type="EMBL" id="SFQ30700.1"/>
    </source>
</evidence>
<dbReference type="PANTHER" id="PTHR10161">
    <property type="entry name" value="TARTRATE-RESISTANT ACID PHOSPHATASE TYPE 5"/>
    <property type="match status" value="1"/>
</dbReference>
<proteinExistence type="predicted"/>
<dbReference type="EMBL" id="FOXH01000014">
    <property type="protein sequence ID" value="SFQ30700.1"/>
    <property type="molecule type" value="Genomic_DNA"/>
</dbReference>
<feature type="domain" description="Calcineurin-like phosphoesterase" evidence="6">
    <location>
        <begin position="41"/>
        <end position="228"/>
    </location>
</feature>
<dbReference type="PANTHER" id="PTHR10161:SF14">
    <property type="entry name" value="TARTRATE-RESISTANT ACID PHOSPHATASE TYPE 5"/>
    <property type="match status" value="1"/>
</dbReference>
<name>A0A1I5XFG7_9BACT</name>
<dbReference type="Proteomes" id="UP000199306">
    <property type="component" value="Unassembled WGS sequence"/>
</dbReference>
<evidence type="ECO:0000313" key="9">
    <source>
        <dbReference type="Proteomes" id="UP000199306"/>
    </source>
</evidence>
<dbReference type="GO" id="GO:0016787">
    <property type="term" value="F:hydrolase activity"/>
    <property type="evidence" value="ECO:0007669"/>
    <property type="project" value="UniProtKB-KW"/>
</dbReference>
<feature type="chain" id="PRO_5011722664" evidence="5">
    <location>
        <begin position="22"/>
        <end position="1205"/>
    </location>
</feature>
<sequence length="1205" mass="136376">MTKFYAFILLIACFFNQVSQAQTVKHSVFLIGDDGEPKLDGKDPVLTSLQNQLKKAGQNGSLIFLGDNIYPTGMVDSENPGRIEAEARLTEQLKVMQSFEGHSYIIPGNHDWQQGGKNGWQYIKNQENFVSDFLKKEDVFFPKGGCPTPQEISVNEELSLILLDTQWYLHPWNKPEAESDCEVKSLQGMLSAVDDILDRNRHKKVLVLGHHPMYSHGLHGGYFTVKDHLLPFHELGLNIPLPVIGSIYPLYRSLIGNIQDIAHPKYREMRDGLVSIFKHYKNVIYANGHDHNLQLIVRDSINYITSGAGSKATPVKKGNDSRFASSTKGFVRLDFLENDKIQVIFYEGDGALGKELYSTPISLVTRPFEATNSVSARQNIPSQIIPNPKFKAGSVKQWILGKNYRDVWTTPVSAPVLNFQQEKGGLKVIQKGGGLQTLSLRYQAASGGQYVTRSINKYPEEAVPESIRSQFTVDIVGDQISAAHPFAALVVPDLAEAAGVPHTNPKLVVIPEDTALGPYKRLFSNQLALFEERPDDGFGGAKKTYSTIKVVGKLADDNHNVVDQKAVLRARLLDMLIGDWDRHDDQWRWGSFDQKGKGSVFRPIPRDRDQAFFINEGALPAIAARKWILPKIQGFNHKIRDVEGFNFNARYFDRSFLTKLSQNDWQEITRDFQFKITDAIIDSAVSRLPKPDPHAKEIAEKLKQRRDDMLQYAEKQYEFLAKEVDILGSDKDEIIEVKRMPDGQTEVTVLDQNKSGEAGRELYKRTFNPLFTKEIRVWGFDGEDRFRVYGEADKAIKLRLIGGKGADEFTDSSRIGGFRRKTLIYDKTKNTVLNLGSEARNLTSDKDPKINDYNREAFKYNRLAPLAAFAYNPDDGIFLGTGIQLTRQGFRKEPFASQHNLSGSFAFSTRAFNLYYAGTFVDVLGKTDLEIKATLQQSSMTNNFFGLSNESNYIKEKQIDYYRVNYSNYETSVFLKNNVGKTVFYYGVIQNGFEVKENTSRYINEFAPVGSEVYNEKDYLGVRTGFTVDARDNKVFPTRGVYWDFSSTYQRGINALAKDSYANLRTDLAFYWSVKLPATVTFATRFGGGVNFTDFEFYQANSLGGLTNLRGFRRTRFSGKNSAYNNTEVRLKLFDIKSYLFPAHFGIVAFNDIGRVWNPGENSTKWHHGYGGGVWLAPFNMAVISAMYSMSEEDKVPIIRMGFFF</sequence>
<dbReference type="STRING" id="1079859.SAMN04515674_114110"/>
<evidence type="ECO:0000256" key="2">
    <source>
        <dbReference type="ARBA" id="ARBA00022729"/>
    </source>
</evidence>
<dbReference type="InterPro" id="IPR029052">
    <property type="entry name" value="Metallo-depent_PP-like"/>
</dbReference>
<feature type="signal peptide" evidence="5">
    <location>
        <begin position="1"/>
        <end position="21"/>
    </location>
</feature>
<evidence type="ECO:0000256" key="5">
    <source>
        <dbReference type="SAM" id="SignalP"/>
    </source>
</evidence>
<dbReference type="Pfam" id="PF00149">
    <property type="entry name" value="Metallophos"/>
    <property type="match status" value="1"/>
</dbReference>
<dbReference type="InterPro" id="IPR004843">
    <property type="entry name" value="Calcineurin-like_PHP"/>
</dbReference>
<keyword evidence="4" id="KW-0472">Membrane</keyword>
<keyword evidence="2 5" id="KW-0732">Signal</keyword>
<evidence type="ECO:0000256" key="1">
    <source>
        <dbReference type="ARBA" id="ARBA00004370"/>
    </source>
</evidence>
<dbReference type="Gene3D" id="3.60.21.10">
    <property type="match status" value="2"/>
</dbReference>
<reference evidence="8 9" key="1">
    <citation type="submission" date="2016-10" db="EMBL/GenBank/DDBJ databases">
        <authorList>
            <person name="de Groot N.N."/>
        </authorList>
    </citation>
    <scope>NUCLEOTIDE SEQUENCE [LARGE SCALE GENOMIC DNA]</scope>
    <source>
        <strain evidence="9">E92,LMG 26720,CCM 7988</strain>
    </source>
</reference>
<evidence type="ECO:0000259" key="7">
    <source>
        <dbReference type="Pfam" id="PF01103"/>
    </source>
</evidence>
<dbReference type="RefSeq" id="WP_092018979.1">
    <property type="nucleotide sequence ID" value="NZ_FOXH01000014.1"/>
</dbReference>
<protein>
    <submittedName>
        <fullName evidence="8">Calcineurin-like phosphoesterase</fullName>
    </submittedName>
</protein>
<dbReference type="GO" id="GO:0019867">
    <property type="term" value="C:outer membrane"/>
    <property type="evidence" value="ECO:0007669"/>
    <property type="project" value="InterPro"/>
</dbReference>
<keyword evidence="9" id="KW-1185">Reference proteome</keyword>
<evidence type="ECO:0000256" key="3">
    <source>
        <dbReference type="ARBA" id="ARBA00022801"/>
    </source>
</evidence>
<accession>A0A1I5XFG7</accession>
<dbReference type="AlphaFoldDB" id="A0A1I5XFG7"/>
<dbReference type="SUPFAM" id="SSF56300">
    <property type="entry name" value="Metallo-dependent phosphatases"/>
    <property type="match status" value="1"/>
</dbReference>
<comment type="subcellular location">
    <subcellularLocation>
        <location evidence="1">Membrane</location>
    </subcellularLocation>
</comment>
<dbReference type="Gene3D" id="2.40.160.50">
    <property type="entry name" value="membrane protein fhac: a member of the omp85/tpsb transporter family"/>
    <property type="match status" value="1"/>
</dbReference>